<dbReference type="NCBIfam" id="NF006054">
    <property type="entry name" value="PRK08202.1"/>
    <property type="match status" value="1"/>
</dbReference>
<dbReference type="GO" id="GO:0004731">
    <property type="term" value="F:purine-nucleoside phosphorylase activity"/>
    <property type="evidence" value="ECO:0007669"/>
    <property type="project" value="UniProtKB-EC"/>
</dbReference>
<dbReference type="PIRSF" id="PIRSF000477">
    <property type="entry name" value="PurNPase"/>
    <property type="match status" value="1"/>
</dbReference>
<evidence type="ECO:0000256" key="3">
    <source>
        <dbReference type="ARBA" id="ARBA00011233"/>
    </source>
</evidence>
<evidence type="ECO:0000313" key="8">
    <source>
        <dbReference type="EMBL" id="OGW95642.1"/>
    </source>
</evidence>
<accession>A0A1G1KS52</accession>
<sequence>MINLNPFCPSLHRRISRAARVIWKKAACCPEVAIVLGTGLGNLAKEIKKDAVIPYDVIPYFPKATTIGHAGRLVFGTIGVKKVVIMDGRFHCYEGYSMEQVTFPIRVLRKLGAKILIVSNAAGGLNLDYQKGDLVLIVDHINFMGDNPLIGTNDDRLGIRFPDMSEPYSRELLKLAEKAAEKNKIPVRRGVYLGVTGPCLETKAEYRFMRNLGADLVGMSTVPEAIVGVHAGFQTLGISIVTDVCDPEHLEPVQIEQIIRTANQAGPKLDSLIDSFIHELPHHAH</sequence>
<dbReference type="Proteomes" id="UP000178187">
    <property type="component" value="Unassembled WGS sequence"/>
</dbReference>
<evidence type="ECO:0000313" key="9">
    <source>
        <dbReference type="Proteomes" id="UP000178187"/>
    </source>
</evidence>
<dbReference type="InterPro" id="IPR011270">
    <property type="entry name" value="Pur_Nuc_Pase_Ino/Guo-sp"/>
</dbReference>
<dbReference type="NCBIfam" id="TIGR01700">
    <property type="entry name" value="PNPH"/>
    <property type="match status" value="1"/>
</dbReference>
<evidence type="ECO:0000256" key="2">
    <source>
        <dbReference type="ARBA" id="ARBA00006751"/>
    </source>
</evidence>
<evidence type="ECO:0000256" key="6">
    <source>
        <dbReference type="PIRNR" id="PIRNR000477"/>
    </source>
</evidence>
<dbReference type="PANTHER" id="PTHR11904">
    <property type="entry name" value="METHYLTHIOADENOSINE/PURINE NUCLEOSIDE PHOSPHORYLASE"/>
    <property type="match status" value="1"/>
</dbReference>
<keyword evidence="4 6" id="KW-0328">Glycosyltransferase</keyword>
<dbReference type="SUPFAM" id="SSF53167">
    <property type="entry name" value="Purine and uridine phosphorylases"/>
    <property type="match status" value="1"/>
</dbReference>
<protein>
    <recommendedName>
        <fullName evidence="6">Purine nucleoside phosphorylase</fullName>
        <ecNumber evidence="6">2.4.2.1</ecNumber>
    </recommendedName>
    <alternativeName>
        <fullName evidence="6">Inosine-guanosine phosphorylase</fullName>
    </alternativeName>
</protein>
<comment type="caution">
    <text evidence="8">The sequence shown here is derived from an EMBL/GenBank/DDBJ whole genome shotgun (WGS) entry which is preliminary data.</text>
</comment>
<reference evidence="8 9" key="1">
    <citation type="journal article" date="2016" name="Nat. Commun.">
        <title>Thousands of microbial genomes shed light on interconnected biogeochemical processes in an aquifer system.</title>
        <authorList>
            <person name="Anantharaman K."/>
            <person name="Brown C.T."/>
            <person name="Hug L.A."/>
            <person name="Sharon I."/>
            <person name="Castelle C.J."/>
            <person name="Probst A.J."/>
            <person name="Thomas B.C."/>
            <person name="Singh A."/>
            <person name="Wilkins M.J."/>
            <person name="Karaoz U."/>
            <person name="Brodie E.L."/>
            <person name="Williams K.H."/>
            <person name="Hubbard S.S."/>
            <person name="Banfield J.F."/>
        </authorList>
    </citation>
    <scope>NUCLEOTIDE SEQUENCE [LARGE SCALE GENOMIC DNA]</scope>
</reference>
<evidence type="ECO:0000256" key="5">
    <source>
        <dbReference type="ARBA" id="ARBA00022679"/>
    </source>
</evidence>
<dbReference type="PROSITE" id="PS01240">
    <property type="entry name" value="PNP_MTAP_2"/>
    <property type="match status" value="1"/>
</dbReference>
<dbReference type="InterPro" id="IPR000845">
    <property type="entry name" value="Nucleoside_phosphorylase_d"/>
</dbReference>
<dbReference type="InterPro" id="IPR018099">
    <property type="entry name" value="Purine_phosphorylase-2_CS"/>
</dbReference>
<dbReference type="InterPro" id="IPR035994">
    <property type="entry name" value="Nucleoside_phosphorylase_sf"/>
</dbReference>
<dbReference type="CDD" id="cd09009">
    <property type="entry name" value="PNP-EcPNPII_like"/>
    <property type="match status" value="1"/>
</dbReference>
<comment type="pathway">
    <text evidence="1 6">Purine metabolism; purine nucleoside salvage.</text>
</comment>
<gene>
    <name evidence="8" type="ORF">A3G33_11645</name>
</gene>
<dbReference type="AlphaFoldDB" id="A0A1G1KS52"/>
<dbReference type="NCBIfam" id="TIGR01697">
    <property type="entry name" value="PNPH-PUNA-XAPA"/>
    <property type="match status" value="1"/>
</dbReference>
<name>A0A1G1KS52_9BACT</name>
<dbReference type="GO" id="GO:0005737">
    <property type="term" value="C:cytoplasm"/>
    <property type="evidence" value="ECO:0007669"/>
    <property type="project" value="TreeGrafter"/>
</dbReference>
<feature type="domain" description="Nucleoside phosphorylase" evidence="7">
    <location>
        <begin position="32"/>
        <end position="277"/>
    </location>
</feature>
<dbReference type="Gene3D" id="3.40.50.1580">
    <property type="entry name" value="Nucleoside phosphorylase domain"/>
    <property type="match status" value="1"/>
</dbReference>
<keyword evidence="5 6" id="KW-0808">Transferase</keyword>
<dbReference type="GO" id="GO:0009116">
    <property type="term" value="P:nucleoside metabolic process"/>
    <property type="evidence" value="ECO:0007669"/>
    <property type="project" value="InterPro"/>
</dbReference>
<comment type="similarity">
    <text evidence="2 6">Belongs to the PNP/MTAP phosphorylase family.</text>
</comment>
<dbReference type="EC" id="2.4.2.1" evidence="6"/>
<evidence type="ECO:0000256" key="1">
    <source>
        <dbReference type="ARBA" id="ARBA00005058"/>
    </source>
</evidence>
<dbReference type="UniPathway" id="UPA00606"/>
<organism evidence="8 9">
    <name type="scientific">Candidatus Danuiimicrobium aquiferis</name>
    <dbReference type="NCBI Taxonomy" id="1801832"/>
    <lineage>
        <taxon>Bacteria</taxon>
        <taxon>Pseudomonadati</taxon>
        <taxon>Candidatus Omnitrophota</taxon>
        <taxon>Candidatus Danuiimicrobium</taxon>
    </lineage>
</organism>
<evidence type="ECO:0000259" key="7">
    <source>
        <dbReference type="Pfam" id="PF01048"/>
    </source>
</evidence>
<proteinExistence type="inferred from homology"/>
<comment type="subunit">
    <text evidence="3">Homotrimer.</text>
</comment>
<comment type="function">
    <text evidence="6">The purine nucleoside phosphorylases catalyze the phosphorolytic breakdown of the N-glycosidic bond in the beta-(deoxy)ribonucleoside molecules, with the formation of the corresponding free purine bases and pentose-1-phosphate.</text>
</comment>
<dbReference type="EMBL" id="MHFR01000060">
    <property type="protein sequence ID" value="OGW95642.1"/>
    <property type="molecule type" value="Genomic_DNA"/>
</dbReference>
<evidence type="ECO:0000256" key="4">
    <source>
        <dbReference type="ARBA" id="ARBA00022676"/>
    </source>
</evidence>
<dbReference type="Pfam" id="PF01048">
    <property type="entry name" value="PNP_UDP_1"/>
    <property type="match status" value="1"/>
</dbReference>
<dbReference type="InterPro" id="IPR011268">
    <property type="entry name" value="Purine_phosphorylase"/>
</dbReference>
<dbReference type="PANTHER" id="PTHR11904:SF9">
    <property type="entry name" value="PURINE NUCLEOSIDE PHOSPHORYLASE-RELATED"/>
    <property type="match status" value="1"/>
</dbReference>